<dbReference type="InterPro" id="IPR024775">
    <property type="entry name" value="DinB-like"/>
</dbReference>
<comment type="caution">
    <text evidence="2">The sequence shown here is derived from an EMBL/GenBank/DDBJ whole genome shotgun (WGS) entry which is preliminary data.</text>
</comment>
<evidence type="ECO:0000259" key="1">
    <source>
        <dbReference type="Pfam" id="PF12867"/>
    </source>
</evidence>
<accession>A0ABW4WWZ6</accession>
<organism evidence="2 3">
    <name type="scientific">Pontibacter silvestris</name>
    <dbReference type="NCBI Taxonomy" id="2305183"/>
    <lineage>
        <taxon>Bacteria</taxon>
        <taxon>Pseudomonadati</taxon>
        <taxon>Bacteroidota</taxon>
        <taxon>Cytophagia</taxon>
        <taxon>Cytophagales</taxon>
        <taxon>Hymenobacteraceae</taxon>
        <taxon>Pontibacter</taxon>
    </lineage>
</organism>
<dbReference type="SUPFAM" id="SSF109854">
    <property type="entry name" value="DinB/YfiT-like putative metalloenzymes"/>
    <property type="match status" value="1"/>
</dbReference>
<dbReference type="Pfam" id="PF12867">
    <property type="entry name" value="DinB_2"/>
    <property type="match status" value="1"/>
</dbReference>
<dbReference type="EMBL" id="JBHUHV010000024">
    <property type="protein sequence ID" value="MFD2066896.1"/>
    <property type="molecule type" value="Genomic_DNA"/>
</dbReference>
<sequence>MKELLQHMIDSERIFTYRALCFSRGEKAYLPGFDENKYAYNSLANIRLIENLLDEYEVVRKSSLYLFRSFTPVMLDEVGVVNGSSISVRALVHVLAAHELHHINILQERYLKRKS</sequence>
<feature type="domain" description="DinB-like" evidence="1">
    <location>
        <begin position="3"/>
        <end position="105"/>
    </location>
</feature>
<keyword evidence="3" id="KW-1185">Reference proteome</keyword>
<dbReference type="Gene3D" id="1.20.120.450">
    <property type="entry name" value="dinb family like domain"/>
    <property type="match status" value="1"/>
</dbReference>
<dbReference type="RefSeq" id="WP_229961551.1">
    <property type="nucleotide sequence ID" value="NZ_JAJJWI010000013.1"/>
</dbReference>
<protein>
    <submittedName>
        <fullName evidence="2">DinB family protein</fullName>
    </submittedName>
</protein>
<proteinExistence type="predicted"/>
<dbReference type="Proteomes" id="UP001597369">
    <property type="component" value="Unassembled WGS sequence"/>
</dbReference>
<evidence type="ECO:0000313" key="3">
    <source>
        <dbReference type="Proteomes" id="UP001597369"/>
    </source>
</evidence>
<reference evidence="3" key="1">
    <citation type="journal article" date="2019" name="Int. J. Syst. Evol. Microbiol.">
        <title>The Global Catalogue of Microorganisms (GCM) 10K type strain sequencing project: providing services to taxonomists for standard genome sequencing and annotation.</title>
        <authorList>
            <consortium name="The Broad Institute Genomics Platform"/>
            <consortium name="The Broad Institute Genome Sequencing Center for Infectious Disease"/>
            <person name="Wu L."/>
            <person name="Ma J."/>
        </authorList>
    </citation>
    <scope>NUCLEOTIDE SEQUENCE [LARGE SCALE GENOMIC DNA]</scope>
    <source>
        <strain evidence="3">JCM 16545</strain>
    </source>
</reference>
<dbReference type="InterPro" id="IPR034660">
    <property type="entry name" value="DinB/YfiT-like"/>
</dbReference>
<gene>
    <name evidence="2" type="ORF">ACFSKU_08365</name>
</gene>
<evidence type="ECO:0000313" key="2">
    <source>
        <dbReference type="EMBL" id="MFD2066896.1"/>
    </source>
</evidence>
<name>A0ABW4WWZ6_9BACT</name>